<evidence type="ECO:0000256" key="5">
    <source>
        <dbReference type="SAM" id="MobiDB-lite"/>
    </source>
</evidence>
<dbReference type="FunFam" id="1.20.1250.20:FF:000196">
    <property type="entry name" value="MFS toxin efflux pump (AflT)"/>
    <property type="match status" value="1"/>
</dbReference>
<dbReference type="Pfam" id="PF07690">
    <property type="entry name" value="MFS_1"/>
    <property type="match status" value="1"/>
</dbReference>
<evidence type="ECO:0000256" key="3">
    <source>
        <dbReference type="ARBA" id="ARBA00022989"/>
    </source>
</evidence>
<dbReference type="AlphaFoldDB" id="A0A2V1EBG8"/>
<keyword evidence="3 6" id="KW-1133">Transmembrane helix</keyword>
<feature type="transmembrane region" description="Helical" evidence="6">
    <location>
        <begin position="146"/>
        <end position="164"/>
    </location>
</feature>
<keyword evidence="9" id="KW-1185">Reference proteome</keyword>
<feature type="transmembrane region" description="Helical" evidence="6">
    <location>
        <begin position="377"/>
        <end position="400"/>
    </location>
</feature>
<evidence type="ECO:0000313" key="9">
    <source>
        <dbReference type="Proteomes" id="UP000244855"/>
    </source>
</evidence>
<feature type="transmembrane region" description="Helical" evidence="6">
    <location>
        <begin position="307"/>
        <end position="325"/>
    </location>
</feature>
<evidence type="ECO:0000256" key="6">
    <source>
        <dbReference type="SAM" id="Phobius"/>
    </source>
</evidence>
<evidence type="ECO:0000256" key="4">
    <source>
        <dbReference type="ARBA" id="ARBA00023136"/>
    </source>
</evidence>
<dbReference type="SUPFAM" id="SSF103473">
    <property type="entry name" value="MFS general substrate transporter"/>
    <property type="match status" value="1"/>
</dbReference>
<name>A0A2V1EBG8_9PLEO</name>
<feature type="transmembrane region" description="Helical" evidence="6">
    <location>
        <begin position="505"/>
        <end position="527"/>
    </location>
</feature>
<dbReference type="Gene3D" id="1.20.1250.20">
    <property type="entry name" value="MFS general substrate transporter like domains"/>
    <property type="match status" value="2"/>
</dbReference>
<dbReference type="InterPro" id="IPR001958">
    <property type="entry name" value="Tet-R_TetA/multi-R_MdtG-like"/>
</dbReference>
<dbReference type="PANTHER" id="PTHR23501:SF201">
    <property type="entry name" value="MFS AFLATOXIN EFFLUX PUMP"/>
    <property type="match status" value="1"/>
</dbReference>
<dbReference type="OrthoDB" id="10021397at2759"/>
<dbReference type="InterPro" id="IPR020846">
    <property type="entry name" value="MFS_dom"/>
</dbReference>
<evidence type="ECO:0000256" key="2">
    <source>
        <dbReference type="ARBA" id="ARBA00022692"/>
    </source>
</evidence>
<gene>
    <name evidence="8" type="ORF">DM02DRAFT_714210</name>
</gene>
<feature type="transmembrane region" description="Helical" evidence="6">
    <location>
        <begin position="412"/>
        <end position="432"/>
    </location>
</feature>
<dbReference type="InterPro" id="IPR011701">
    <property type="entry name" value="MFS"/>
</dbReference>
<evidence type="ECO:0000256" key="1">
    <source>
        <dbReference type="ARBA" id="ARBA00004141"/>
    </source>
</evidence>
<feature type="transmembrane region" description="Helical" evidence="6">
    <location>
        <begin position="577"/>
        <end position="595"/>
    </location>
</feature>
<keyword evidence="2 6" id="KW-0812">Transmembrane</keyword>
<accession>A0A2V1EBG8</accession>
<sequence>MATFNFDRPSNDSASQDVIADIISDLGFDDEPNTLNMPSRPKALRYSDGSSYQSRWSTQSSKFGHDRHFSTGTIFESAEEGPSEPTSQAENASQTPPDSTKYPTPAKTAVIMFSLYISIFLVALDRTIIGPAIPAITNQFRSLGDVGWYGSAYMLTSCGFILLYGRVYTFFSTKTVFLSGIALFEAGSAICGAANSSLMLIIGRAVAGFGSSGIFTGAILIMLNTVPLHKRPLLQGLFGACFGVASVTGPLLGGAFTGSSMTWRWCFYINLPLGGITMIVVILLLKLDENKPKMETWAQTVRNLDPIGTVLFLPSITCLLLALEWGAAEYAWSSPQVIALFIVFAVLLAFFSGWQYYTRHTTATIPARVFVQRSVIFGGLSQFCVGATMLTFAMYIPLWFQAIRSTSAMQSGIRMIPLVLSVVVGSISSGGLVQRIGYYTPFMIAGSCFMAVGAGLITTWTLDSSSGEWIGYQVLLGFGVGWTMQQPNLAIQVVLPKPDVPTGTALLSLCQTLGGAVFVAVGQNLFIDRFSHGLRRVPGINPGLVLHSGATNLRTAVPHPRQHEVLLVYNNSLTQGPFFAALIIACLSLPAAIFMEWRSVKESQGPPKKPEVIIPDEEKAIHKDENTTHTMDAFADPGDQTGINNYKMRDTYMHNHNDELPLPTPSWKNFNRPSGNFSAWVTAVFNPDLKDELKRIQEMESGKIENRR</sequence>
<feature type="transmembrane region" description="Helical" evidence="6">
    <location>
        <begin position="265"/>
        <end position="287"/>
    </location>
</feature>
<feature type="compositionally biased region" description="Polar residues" evidence="5">
    <location>
        <begin position="84"/>
        <end position="102"/>
    </location>
</feature>
<feature type="transmembrane region" description="Helical" evidence="6">
    <location>
        <begin position="106"/>
        <end position="125"/>
    </location>
</feature>
<dbReference type="CDD" id="cd17502">
    <property type="entry name" value="MFS_Azr1_MDR_like"/>
    <property type="match status" value="1"/>
</dbReference>
<feature type="compositionally biased region" description="Low complexity" evidence="5">
    <location>
        <begin position="50"/>
        <end position="61"/>
    </location>
</feature>
<dbReference type="GO" id="GO:0022857">
    <property type="term" value="F:transmembrane transporter activity"/>
    <property type="evidence" value="ECO:0007669"/>
    <property type="project" value="InterPro"/>
</dbReference>
<keyword evidence="4 6" id="KW-0472">Membrane</keyword>
<proteinExistence type="predicted"/>
<feature type="transmembrane region" description="Helical" evidence="6">
    <location>
        <begin position="337"/>
        <end position="357"/>
    </location>
</feature>
<dbReference type="Proteomes" id="UP000244855">
    <property type="component" value="Unassembled WGS sequence"/>
</dbReference>
<feature type="region of interest" description="Disordered" evidence="5">
    <location>
        <begin position="28"/>
        <end position="102"/>
    </location>
</feature>
<feature type="transmembrane region" description="Helical" evidence="6">
    <location>
        <begin position="438"/>
        <end position="457"/>
    </location>
</feature>
<dbReference type="InterPro" id="IPR036259">
    <property type="entry name" value="MFS_trans_sf"/>
</dbReference>
<dbReference type="EMBL" id="KZ805302">
    <property type="protein sequence ID" value="PVI07883.1"/>
    <property type="molecule type" value="Genomic_DNA"/>
</dbReference>
<protein>
    <submittedName>
        <fullName evidence="8">MFS general substrate transporter</fullName>
    </submittedName>
</protein>
<organism evidence="8 9">
    <name type="scientific">Periconia macrospinosa</name>
    <dbReference type="NCBI Taxonomy" id="97972"/>
    <lineage>
        <taxon>Eukaryota</taxon>
        <taxon>Fungi</taxon>
        <taxon>Dikarya</taxon>
        <taxon>Ascomycota</taxon>
        <taxon>Pezizomycotina</taxon>
        <taxon>Dothideomycetes</taxon>
        <taxon>Pleosporomycetidae</taxon>
        <taxon>Pleosporales</taxon>
        <taxon>Massarineae</taxon>
        <taxon>Periconiaceae</taxon>
        <taxon>Periconia</taxon>
    </lineage>
</organism>
<dbReference type="PROSITE" id="PS50850">
    <property type="entry name" value="MFS"/>
    <property type="match status" value="1"/>
</dbReference>
<dbReference type="PANTHER" id="PTHR23501">
    <property type="entry name" value="MAJOR FACILITATOR SUPERFAMILY"/>
    <property type="match status" value="1"/>
</dbReference>
<evidence type="ECO:0000259" key="7">
    <source>
        <dbReference type="PROSITE" id="PS50850"/>
    </source>
</evidence>
<dbReference type="PRINTS" id="PR01035">
    <property type="entry name" value="TCRTETA"/>
</dbReference>
<comment type="subcellular location">
    <subcellularLocation>
        <location evidence="1">Membrane</location>
        <topology evidence="1">Multi-pass membrane protein</topology>
    </subcellularLocation>
</comment>
<feature type="transmembrane region" description="Helical" evidence="6">
    <location>
        <begin position="201"/>
        <end position="221"/>
    </location>
</feature>
<reference evidence="8 9" key="1">
    <citation type="journal article" date="2018" name="Sci. Rep.">
        <title>Comparative genomics provides insights into the lifestyle and reveals functional heterogeneity of dark septate endophytic fungi.</title>
        <authorList>
            <person name="Knapp D.G."/>
            <person name="Nemeth J.B."/>
            <person name="Barry K."/>
            <person name="Hainaut M."/>
            <person name="Henrissat B."/>
            <person name="Johnson J."/>
            <person name="Kuo A."/>
            <person name="Lim J.H.P."/>
            <person name="Lipzen A."/>
            <person name="Nolan M."/>
            <person name="Ohm R.A."/>
            <person name="Tamas L."/>
            <person name="Grigoriev I.V."/>
            <person name="Spatafora J.W."/>
            <person name="Nagy L.G."/>
            <person name="Kovacs G.M."/>
        </authorList>
    </citation>
    <scope>NUCLEOTIDE SEQUENCE [LARGE SCALE GENOMIC DNA]</scope>
    <source>
        <strain evidence="8 9">DSE2036</strain>
    </source>
</reference>
<feature type="transmembrane region" description="Helical" evidence="6">
    <location>
        <begin position="176"/>
        <end position="194"/>
    </location>
</feature>
<dbReference type="GO" id="GO:0005886">
    <property type="term" value="C:plasma membrane"/>
    <property type="evidence" value="ECO:0007669"/>
    <property type="project" value="TreeGrafter"/>
</dbReference>
<feature type="transmembrane region" description="Helical" evidence="6">
    <location>
        <begin position="233"/>
        <end position="253"/>
    </location>
</feature>
<evidence type="ECO:0000313" key="8">
    <source>
        <dbReference type="EMBL" id="PVI07883.1"/>
    </source>
</evidence>
<feature type="domain" description="Major facilitator superfamily (MFS) profile" evidence="7">
    <location>
        <begin position="111"/>
        <end position="600"/>
    </location>
</feature>
<dbReference type="FunFam" id="1.20.1720.10:FF:000012">
    <property type="entry name" value="MFS toxin efflux pump (AflT)"/>
    <property type="match status" value="1"/>
</dbReference>